<comment type="caution">
    <text evidence="1">The sequence shown here is derived from an EMBL/GenBank/DDBJ whole genome shotgun (WGS) entry which is preliminary data.</text>
</comment>
<dbReference type="AlphaFoldDB" id="A0A9X0HZ70"/>
<evidence type="ECO:0000313" key="1">
    <source>
        <dbReference type="EMBL" id="KUJ43789.1"/>
    </source>
</evidence>
<protein>
    <submittedName>
        <fullName evidence="1">Uncharacterized protein</fullName>
    </submittedName>
</protein>
<proteinExistence type="predicted"/>
<gene>
    <name evidence="1" type="ORF">ADL17_10945</name>
</gene>
<reference evidence="1 2" key="1">
    <citation type="submission" date="2015-10" db="EMBL/GenBank/DDBJ databases">
        <authorList>
            <person name="Ju K.-S."/>
            <person name="Doroghazi J.R."/>
            <person name="Metcalf W.W."/>
        </authorList>
    </citation>
    <scope>NUCLEOTIDE SEQUENCE [LARGE SCALE GENOMIC DNA]</scope>
    <source>
        <strain evidence="1 2">NRRL B-24793</strain>
    </source>
</reference>
<keyword evidence="2" id="KW-1185">Reference proteome</keyword>
<evidence type="ECO:0000313" key="2">
    <source>
        <dbReference type="Proteomes" id="UP000053246"/>
    </source>
</evidence>
<dbReference type="Proteomes" id="UP000053246">
    <property type="component" value="Unassembled WGS sequence"/>
</dbReference>
<sequence length="192" mass="22258">MMGSMRELYVVRFGHEPEIEPPAEVDDDGPDVKTTFAHFGLAFYRACVLEHQVVNMLVFSRLLEAEAEARRLLSDPWEEHFKDTLGRLVRRLTERAQGDQQLTDDLTEAVRLRNHLAHAFWRERAEDFCSDAGRADMIAFLENARDLFTRVDEQLTDLDTAQLKRAGITEEMISQQYQEMLTRAEARDQQLS</sequence>
<dbReference type="EMBL" id="LMWI01000002">
    <property type="protein sequence ID" value="KUJ43789.1"/>
    <property type="molecule type" value="Genomic_DNA"/>
</dbReference>
<organism evidence="1 2">
    <name type="scientific">Micromonospora maris</name>
    <dbReference type="NCBI Taxonomy" id="1003110"/>
    <lineage>
        <taxon>Bacteria</taxon>
        <taxon>Bacillati</taxon>
        <taxon>Actinomycetota</taxon>
        <taxon>Actinomycetes</taxon>
        <taxon>Micromonosporales</taxon>
        <taxon>Micromonosporaceae</taxon>
        <taxon>Micromonospora</taxon>
    </lineage>
</organism>
<dbReference type="OMA" id="FWRERIQ"/>
<name>A0A9X0HZ70_9ACTN</name>
<accession>A0A9X0HZ70</accession>